<reference evidence="8 9" key="1">
    <citation type="submission" date="2024-10" db="EMBL/GenBank/DDBJ databases">
        <title>Updated reference genomes for cyclostephanoid diatoms.</title>
        <authorList>
            <person name="Roberts W.R."/>
            <person name="Alverson A.J."/>
        </authorList>
    </citation>
    <scope>NUCLEOTIDE SEQUENCE [LARGE SCALE GENOMIC DNA]</scope>
    <source>
        <strain evidence="8 9">AJA232-27</strain>
    </source>
</reference>
<feature type="transmembrane region" description="Helical" evidence="6">
    <location>
        <begin position="79"/>
        <end position="100"/>
    </location>
</feature>
<dbReference type="InterPro" id="IPR006634">
    <property type="entry name" value="TLC-dom"/>
</dbReference>
<comment type="caution">
    <text evidence="8">The sequence shown here is derived from an EMBL/GenBank/DDBJ whole genome shotgun (WGS) entry which is preliminary data.</text>
</comment>
<dbReference type="InterPro" id="IPR050846">
    <property type="entry name" value="TLCD"/>
</dbReference>
<evidence type="ECO:0000313" key="9">
    <source>
        <dbReference type="Proteomes" id="UP001530293"/>
    </source>
</evidence>
<accession>A0ABD3LYV9</accession>
<dbReference type="Proteomes" id="UP001530293">
    <property type="component" value="Unassembled WGS sequence"/>
</dbReference>
<dbReference type="PANTHER" id="PTHR13439:SF0">
    <property type="entry name" value="TOPOISOMERASE I DAMAGE AFFECTED PROTEIN 4"/>
    <property type="match status" value="1"/>
</dbReference>
<dbReference type="Pfam" id="PF03798">
    <property type="entry name" value="TRAM_LAG1_CLN8"/>
    <property type="match status" value="1"/>
</dbReference>
<feature type="transmembrane region" description="Helical" evidence="6">
    <location>
        <begin position="210"/>
        <end position="229"/>
    </location>
</feature>
<evidence type="ECO:0000259" key="7">
    <source>
        <dbReference type="PROSITE" id="PS50922"/>
    </source>
</evidence>
<feature type="transmembrane region" description="Helical" evidence="6">
    <location>
        <begin position="120"/>
        <end position="140"/>
    </location>
</feature>
<feature type="transmembrane region" description="Helical" evidence="6">
    <location>
        <begin position="147"/>
        <end position="167"/>
    </location>
</feature>
<dbReference type="AlphaFoldDB" id="A0ABD3LYV9"/>
<keyword evidence="2 5" id="KW-0812">Transmembrane</keyword>
<evidence type="ECO:0000256" key="2">
    <source>
        <dbReference type="ARBA" id="ARBA00022692"/>
    </source>
</evidence>
<protein>
    <recommendedName>
        <fullName evidence="7">TLC domain-containing protein</fullName>
    </recommendedName>
</protein>
<dbReference type="PROSITE" id="PS50922">
    <property type="entry name" value="TLC"/>
    <property type="match status" value="1"/>
</dbReference>
<feature type="transmembrane region" description="Helical" evidence="6">
    <location>
        <begin position="35"/>
        <end position="58"/>
    </location>
</feature>
<organism evidence="8 9">
    <name type="scientific">Discostella pseudostelligera</name>
    <dbReference type="NCBI Taxonomy" id="259834"/>
    <lineage>
        <taxon>Eukaryota</taxon>
        <taxon>Sar</taxon>
        <taxon>Stramenopiles</taxon>
        <taxon>Ochrophyta</taxon>
        <taxon>Bacillariophyta</taxon>
        <taxon>Coscinodiscophyceae</taxon>
        <taxon>Thalassiosirophycidae</taxon>
        <taxon>Stephanodiscales</taxon>
        <taxon>Stephanodiscaceae</taxon>
        <taxon>Discostella</taxon>
    </lineage>
</organism>
<feature type="domain" description="TLC" evidence="7">
    <location>
        <begin position="73"/>
        <end position="281"/>
    </location>
</feature>
<dbReference type="EMBL" id="JALLBG020000303">
    <property type="protein sequence ID" value="KAL3756557.1"/>
    <property type="molecule type" value="Genomic_DNA"/>
</dbReference>
<evidence type="ECO:0000256" key="6">
    <source>
        <dbReference type="SAM" id="Phobius"/>
    </source>
</evidence>
<feature type="transmembrane region" description="Helical" evidence="6">
    <location>
        <begin position="249"/>
        <end position="268"/>
    </location>
</feature>
<evidence type="ECO:0000256" key="4">
    <source>
        <dbReference type="ARBA" id="ARBA00023136"/>
    </source>
</evidence>
<keyword evidence="4 5" id="KW-0472">Membrane</keyword>
<gene>
    <name evidence="8" type="ORF">ACHAWU_009951</name>
</gene>
<sequence length="293" mass="33205">MLSILFPEYDTELFRDIHQLSPVLDPAVNGDSIRFIAYVAGVITIVHLLLLLGVKSFWVNRGGCTDDKKLAYAAAWKASYQLTNLIVNLVLGCLGIYYQAQVPWDESTTEKIVGYEHVKLFSLGQIGYQLWALPIGIIFIGESKQMIIHHVAVICVCSTSAFIRCGFRYYTPYFYGLIEISSVPLSIMNGFKDNKHWIKQYPEMYSTVRLVFGCLFLLVRVVLWTPFYWNFFALASMLLYSSEVVSTKIILALFLIASLVLTFLQYFWARKIISALVKGPGSEHSAGPTKKIH</sequence>
<evidence type="ECO:0000256" key="1">
    <source>
        <dbReference type="ARBA" id="ARBA00004141"/>
    </source>
</evidence>
<keyword evidence="3 6" id="KW-1133">Transmembrane helix</keyword>
<dbReference type="GO" id="GO:0016020">
    <property type="term" value="C:membrane"/>
    <property type="evidence" value="ECO:0007669"/>
    <property type="project" value="UniProtKB-SubCell"/>
</dbReference>
<name>A0ABD3LYV9_9STRA</name>
<evidence type="ECO:0000256" key="5">
    <source>
        <dbReference type="PROSITE-ProRule" id="PRU00205"/>
    </source>
</evidence>
<dbReference type="PANTHER" id="PTHR13439">
    <property type="entry name" value="CT120 PROTEIN"/>
    <property type="match status" value="1"/>
</dbReference>
<feature type="transmembrane region" description="Helical" evidence="6">
    <location>
        <begin position="173"/>
        <end position="190"/>
    </location>
</feature>
<evidence type="ECO:0000256" key="3">
    <source>
        <dbReference type="ARBA" id="ARBA00022989"/>
    </source>
</evidence>
<comment type="subcellular location">
    <subcellularLocation>
        <location evidence="1">Membrane</location>
        <topology evidence="1">Multi-pass membrane protein</topology>
    </subcellularLocation>
</comment>
<evidence type="ECO:0000313" key="8">
    <source>
        <dbReference type="EMBL" id="KAL3756557.1"/>
    </source>
</evidence>
<proteinExistence type="predicted"/>
<keyword evidence="9" id="KW-1185">Reference proteome</keyword>